<dbReference type="OrthoDB" id="9801056at2"/>
<organism evidence="4 5">
    <name type="scientific">Actibacterium mucosum KCTC 23349</name>
    <dbReference type="NCBI Taxonomy" id="1454373"/>
    <lineage>
        <taxon>Bacteria</taxon>
        <taxon>Pseudomonadati</taxon>
        <taxon>Pseudomonadota</taxon>
        <taxon>Alphaproteobacteria</taxon>
        <taxon>Rhodobacterales</taxon>
        <taxon>Roseobacteraceae</taxon>
        <taxon>Actibacterium</taxon>
    </lineage>
</organism>
<evidence type="ECO:0000259" key="3">
    <source>
        <dbReference type="Pfam" id="PF01370"/>
    </source>
</evidence>
<keyword evidence="5" id="KW-1185">Reference proteome</keyword>
<evidence type="ECO:0000256" key="2">
    <source>
        <dbReference type="ARBA" id="ARBA00023277"/>
    </source>
</evidence>
<dbReference type="CDD" id="cd05238">
    <property type="entry name" value="Gne_like_SDR_e"/>
    <property type="match status" value="1"/>
</dbReference>
<comment type="caution">
    <text evidence="4">The sequence shown here is derived from an EMBL/GenBank/DDBJ whole genome shotgun (WGS) entry which is preliminary data.</text>
</comment>
<dbReference type="Gene3D" id="3.90.25.10">
    <property type="entry name" value="UDP-galactose 4-epimerase, domain 1"/>
    <property type="match status" value="1"/>
</dbReference>
<dbReference type="PANTHER" id="PTHR43103:SF3">
    <property type="entry name" value="ADP-L-GLYCERO-D-MANNO-HEPTOSE-6-EPIMERASE"/>
    <property type="match status" value="1"/>
</dbReference>
<dbReference type="InterPro" id="IPR001509">
    <property type="entry name" value="Epimerase_deHydtase"/>
</dbReference>
<dbReference type="NCBIfam" id="NF043036">
    <property type="entry name" value="ErythonDh"/>
    <property type="match status" value="1"/>
</dbReference>
<proteinExistence type="predicted"/>
<evidence type="ECO:0000313" key="4">
    <source>
        <dbReference type="EMBL" id="KAJ56267.1"/>
    </source>
</evidence>
<dbReference type="SUPFAM" id="SSF51735">
    <property type="entry name" value="NAD(P)-binding Rossmann-fold domains"/>
    <property type="match status" value="1"/>
</dbReference>
<dbReference type="Pfam" id="PF01370">
    <property type="entry name" value="Epimerase"/>
    <property type="match status" value="1"/>
</dbReference>
<dbReference type="Proteomes" id="UP000026249">
    <property type="component" value="Unassembled WGS sequence"/>
</dbReference>
<feature type="domain" description="NAD-dependent epimerase/dehydratase" evidence="3">
    <location>
        <begin position="3"/>
        <end position="232"/>
    </location>
</feature>
<keyword evidence="2" id="KW-0119">Carbohydrate metabolism</keyword>
<keyword evidence="1" id="KW-0521">NADP</keyword>
<accession>A0A037ZL49</accession>
<name>A0A037ZL49_9RHOB</name>
<dbReference type="STRING" id="1454373.ACMU_10975"/>
<dbReference type="GO" id="GO:0016491">
    <property type="term" value="F:oxidoreductase activity"/>
    <property type="evidence" value="ECO:0007669"/>
    <property type="project" value="InterPro"/>
</dbReference>
<dbReference type="InterPro" id="IPR036291">
    <property type="entry name" value="NAD(P)-bd_dom_sf"/>
</dbReference>
<sequence length="322" mass="34237">MHILITGGGGFIGQKLARALAAQGRLRGAEISKLVLTDLGEPAAIEAPFEVVRLASDLSDGSSRETLFADHGPFDVIFHLAAVVSGAAEADFDLGIRVNLFGTLGLFEAARAQGNAPVVVYASSMAVHGGMAPDPIVDGVELNPQTSYGAQKAMGELLLTDMSRKGFLDGRGLRLPTVSIRPGKPNAAASSFMSSIFRDTMQGNLSNCPVDESYELWHTAPRTVIRNFIHAAEMDGGALGENRCINLPGRCDSIGAMIAAMTAVAGPEPATRITWDRDPVIEAIVNGWRGRVTLGRAIDLGFVADDSFEDSVRWFLEDDIAR</sequence>
<protein>
    <submittedName>
        <fullName evidence="4">NAD-dependent dehydratase</fullName>
    </submittedName>
</protein>
<reference evidence="4 5" key="1">
    <citation type="submission" date="2014-03" db="EMBL/GenBank/DDBJ databases">
        <title>Draft Genome Sequence of Actibacterium mucosum KCTC 23349, a Marine Alphaproteobacterium with Complex Ionic Requirements Isolated from Mediterranean Seawater at Malvarrosa Beach, Valencia, Spain.</title>
        <authorList>
            <person name="Arahal D.R."/>
            <person name="Shao Z."/>
            <person name="Lai Q."/>
            <person name="Pujalte M.J."/>
        </authorList>
    </citation>
    <scope>NUCLEOTIDE SEQUENCE [LARGE SCALE GENOMIC DNA]</scope>
    <source>
        <strain evidence="4 5">KCTC 23349</strain>
    </source>
</reference>
<dbReference type="InterPro" id="IPR050005">
    <property type="entry name" value="DenD"/>
</dbReference>
<evidence type="ECO:0000313" key="5">
    <source>
        <dbReference type="Proteomes" id="UP000026249"/>
    </source>
</evidence>
<evidence type="ECO:0000256" key="1">
    <source>
        <dbReference type="ARBA" id="ARBA00022857"/>
    </source>
</evidence>
<gene>
    <name evidence="4" type="ORF">ACMU_10975</name>
</gene>
<dbReference type="EMBL" id="JFKE01000003">
    <property type="protein sequence ID" value="KAJ56267.1"/>
    <property type="molecule type" value="Genomic_DNA"/>
</dbReference>
<dbReference type="AlphaFoldDB" id="A0A037ZL49"/>
<dbReference type="RefSeq" id="WP_035258910.1">
    <property type="nucleotide sequence ID" value="NZ_JFKE01000003.1"/>
</dbReference>
<dbReference type="Gene3D" id="3.40.50.720">
    <property type="entry name" value="NAD(P)-binding Rossmann-like Domain"/>
    <property type="match status" value="1"/>
</dbReference>
<dbReference type="PANTHER" id="PTHR43103">
    <property type="entry name" value="NUCLEOSIDE-DIPHOSPHATE-SUGAR EPIMERASE"/>
    <property type="match status" value="1"/>
</dbReference>